<keyword evidence="3" id="KW-0813">Transport</keyword>
<gene>
    <name evidence="6" type="primary">LOC115220281</name>
</gene>
<dbReference type="RefSeq" id="XP_029646251.1">
    <property type="nucleotide sequence ID" value="XM_029790391.2"/>
</dbReference>
<comment type="subcellular location">
    <subcellularLocation>
        <location evidence="1">Nucleus</location>
    </subcellularLocation>
</comment>
<evidence type="ECO:0000256" key="4">
    <source>
        <dbReference type="ARBA" id="ARBA00023242"/>
    </source>
</evidence>
<evidence type="ECO:0000313" key="5">
    <source>
        <dbReference type="Proteomes" id="UP000515154"/>
    </source>
</evidence>
<dbReference type="PANTHER" id="PTHR31344">
    <property type="entry name" value="NUCLEAR PORE COMPLEX PROTEIN NUP205"/>
    <property type="match status" value="1"/>
</dbReference>
<name>A0A6P7T8W5_9MOLL</name>
<dbReference type="InterPro" id="IPR021827">
    <property type="entry name" value="Nup186/Nup192/Nup205"/>
</dbReference>
<protein>
    <submittedName>
        <fullName evidence="6">Nuclear pore complex protein Nup205</fullName>
    </submittedName>
</protein>
<comment type="similarity">
    <text evidence="2">Belongs to the NUP186/NUP192/NUP205 family.</text>
</comment>
<sequence>MACVEMAVNSGAKLWTPFKELYDVVDSVLLKKQVESVHDLEVMLRRHKPDFMSLLKAPEKNSVQRELVKKATKEGLPVYSEQRTQILSQDVIDESLLLSDLHNINEFAAVEFILSGQNQQPNYPGLSRGLVAVLLYYDGRRALCSSLRVLLQAREGRMWTMGNDQEITDLVMKYTDNLIENGLVNKILDLIQKMDLDSEIEKLERDRALGPPKHRKQVIDLFKEIRLCLAECLFYLAAQQPLQEHDTLQLIAFLKEHCRWSPDGSLDPVSLFLLIALLYCFDNSILELEDNEEMIHNFPILSDDQYIRSIHQVLVSDELWTHPEVRAVIRFAWAMSLRQLYISQHSCAPGVNEYCEEDETIVMAAIKEKVFLFLRTQVVASPSFFQEEFFVSRIHGLLTDFIVHMPLKVTELRNIDDETARIILVHIQKGLDPPSNLSRDFEELLKLLAYLYGDDRLGLEYALEYWYPAESIQTESHFGPGTLRHRPTQRQVALHKFVRLAGDLLPSSLYVPYIKMLTGLANSPQCAWHCYNLLKMNSMNSGGSTQMVSWDHIFLSLNQYYVSLRREVPSQTFGSYHAHGGITPQEQEALIVVLQLTQQIANQTELEEVESRNEEYVLTRAFLSLISTLIDHSIPAGLGAGHRSPGFQPYLDFIIDGVFLKCFSRAYKNPTEKWDVAIRVVEILYKILCEHKIQPEHFIGESQIGQGENMAMLNRLPGHVLLILMLNDSGLLQMILKILNDSLVQFATYVDFPGRASLEKACLYCLRMIEITLEKEDAFLAAIRESGSSIVVVCLDRLMRGVNPATGKPDHFVNIAKFVIYNNQLYQHALSAIKILFLVCRSVSVQSDLVAMFTENEIIQRELLQGFVECMENEEEEEVAPTEGQKFLNMLEIRNTMRKHLMQLLINSLDYPAPNVALFLLGFELRKPVEKTNLQDPGVLGCPRTCLHSLITILNRGVGSRTGPRCLTFTPQLAELAYHLLYVLCANKETSPPTMRYLRTVHDFFYRQLKHLPFIGESSKSPLMNQQSWLLKAMALELRLTSMNRHRSHTQRLMKLLLEDVDVDHISVTQAYGAEENDYSTYGGKEASLSQYPTIPSSCFMTGTQTRRKILRILDSLDFTQACPQRCPLQFFEENLIEDVIKSCCKRPKNGPAICDVKALRRVLIGEISNLQGTTLAGQRSLILREVEIILEQVVSSNAVYQSLYSKYVAFEAWRQVTEVLVTACTPDLLDKESQHTLLFELLQDLLIKVADNDALQELTAPVAGVILVVMANLRRCFSASEFFTSHEELQQNHSLTPSAKIGTRTLFATSLHIVLKGLLDYIQKSCGSQQKVRTYLYGSLLYYLQIAQKSTIPSWLSSETEALGVAQVLVASGEGEFDNLSKENLSIILSYGDSLLEIICKDICDGHNVGRLLALSLLDCILSLDKSNQCLNFMISKGYLQHLIDGILTDDSHLQNLLNPSVESLKHLYSFEGRMTFCSRVASSPAGAYSLLRHGFMQRLAECEVFSMRPEHERGHTEGNTLMDEEMGLSPLARYRRLLFPVLKVCLAIISSVGVENCNAAKEILIFIVSHGDVFHGILRDRHSLHDLGALQELELATAVISKVAVHAEAKNSNLESNVGVMTSMEFYSQVSRIQREMLGLLQRFVLTEKVLKVFQNLDTKLTVDGNDIRADISLTYKKVMTNAVAYCRLLITKSSSNAEFCKIIFGPNLEERNIGQDDTSFSRTYAAGHPPNLTIVVQHLKQCSSQFMSVFDSYQQLKRKLASVTDLTADDLKEYSGVADLEKVSTQQQQQLAKKRLVQIIGYRYQELQNFSYIIENCLFILWRHLEYYLLHCVPLDQQPSLYQTQHREQSRQFSDMTFSVSHKDFDPNSGSHDFIASVTCEELDALKCNAPAIIGDTLMKKILEINQCFGKARSHYSFVGAVVRRIRRLLRLHTSDT</sequence>
<evidence type="ECO:0000313" key="6">
    <source>
        <dbReference type="RefSeq" id="XP_029646251.1"/>
    </source>
</evidence>
<evidence type="ECO:0000256" key="1">
    <source>
        <dbReference type="ARBA" id="ARBA00004123"/>
    </source>
</evidence>
<evidence type="ECO:0000256" key="2">
    <source>
        <dbReference type="ARBA" id="ARBA00005892"/>
    </source>
</evidence>
<dbReference type="Pfam" id="PF11894">
    <property type="entry name" value="Nup192"/>
    <property type="match status" value="1"/>
</dbReference>
<accession>A0A6P7T8W5</accession>
<organism evidence="5 6">
    <name type="scientific">Octopus sinensis</name>
    <name type="common">East Asian common octopus</name>
    <dbReference type="NCBI Taxonomy" id="2607531"/>
    <lineage>
        <taxon>Eukaryota</taxon>
        <taxon>Metazoa</taxon>
        <taxon>Spiralia</taxon>
        <taxon>Lophotrochozoa</taxon>
        <taxon>Mollusca</taxon>
        <taxon>Cephalopoda</taxon>
        <taxon>Coleoidea</taxon>
        <taxon>Octopodiformes</taxon>
        <taxon>Octopoda</taxon>
        <taxon>Incirrata</taxon>
        <taxon>Octopodidae</taxon>
        <taxon>Octopus</taxon>
    </lineage>
</organism>
<evidence type="ECO:0000256" key="3">
    <source>
        <dbReference type="ARBA" id="ARBA00022448"/>
    </source>
</evidence>
<dbReference type="PANTHER" id="PTHR31344:SF0">
    <property type="entry name" value="NUCLEAR PORE COMPLEX PROTEIN NUP205"/>
    <property type="match status" value="1"/>
</dbReference>
<dbReference type="GO" id="GO:0006999">
    <property type="term" value="P:nuclear pore organization"/>
    <property type="evidence" value="ECO:0007669"/>
    <property type="project" value="TreeGrafter"/>
</dbReference>
<dbReference type="Proteomes" id="UP000515154">
    <property type="component" value="Linkage group LG16"/>
</dbReference>
<keyword evidence="4" id="KW-0539">Nucleus</keyword>
<dbReference type="KEGG" id="osn:115220281"/>
<keyword evidence="5" id="KW-1185">Reference proteome</keyword>
<reference evidence="6" key="1">
    <citation type="submission" date="2025-08" db="UniProtKB">
        <authorList>
            <consortium name="RefSeq"/>
        </authorList>
    </citation>
    <scope>IDENTIFICATION</scope>
</reference>
<dbReference type="GO" id="GO:0017056">
    <property type="term" value="F:structural constituent of nuclear pore"/>
    <property type="evidence" value="ECO:0007669"/>
    <property type="project" value="TreeGrafter"/>
</dbReference>
<dbReference type="GO" id="GO:0044611">
    <property type="term" value="C:nuclear pore inner ring"/>
    <property type="evidence" value="ECO:0007669"/>
    <property type="project" value="TreeGrafter"/>
</dbReference>
<proteinExistence type="inferred from homology"/>